<evidence type="ECO:0000256" key="1">
    <source>
        <dbReference type="SAM" id="Phobius"/>
    </source>
</evidence>
<accession>A0AAQ3PAE4</accession>
<name>A0AAQ3PAE4_VIGMU</name>
<evidence type="ECO:0000313" key="2">
    <source>
        <dbReference type="EMBL" id="WVZ24066.1"/>
    </source>
</evidence>
<reference evidence="2 3" key="1">
    <citation type="journal article" date="2023" name="Life. Sci Alliance">
        <title>Evolutionary insights into 3D genome organization and epigenetic landscape of Vigna mungo.</title>
        <authorList>
            <person name="Junaid A."/>
            <person name="Singh B."/>
            <person name="Bhatia S."/>
        </authorList>
    </citation>
    <scope>NUCLEOTIDE SEQUENCE [LARGE SCALE GENOMIC DNA]</scope>
    <source>
        <strain evidence="2">Urdbean</strain>
    </source>
</reference>
<protein>
    <submittedName>
        <fullName evidence="2">Uncharacterized protein</fullName>
    </submittedName>
</protein>
<keyword evidence="1" id="KW-1133">Transmembrane helix</keyword>
<dbReference type="EMBL" id="CP144700">
    <property type="protein sequence ID" value="WVZ24066.1"/>
    <property type="molecule type" value="Genomic_DNA"/>
</dbReference>
<feature type="non-terminal residue" evidence="2">
    <location>
        <position position="1"/>
    </location>
</feature>
<dbReference type="Proteomes" id="UP001374535">
    <property type="component" value="Chromosome 1"/>
</dbReference>
<feature type="transmembrane region" description="Helical" evidence="1">
    <location>
        <begin position="69"/>
        <end position="92"/>
    </location>
</feature>
<keyword evidence="1" id="KW-0812">Transmembrane</keyword>
<organism evidence="2 3">
    <name type="scientific">Vigna mungo</name>
    <name type="common">Black gram</name>
    <name type="synonym">Phaseolus mungo</name>
    <dbReference type="NCBI Taxonomy" id="3915"/>
    <lineage>
        <taxon>Eukaryota</taxon>
        <taxon>Viridiplantae</taxon>
        <taxon>Streptophyta</taxon>
        <taxon>Embryophyta</taxon>
        <taxon>Tracheophyta</taxon>
        <taxon>Spermatophyta</taxon>
        <taxon>Magnoliopsida</taxon>
        <taxon>eudicotyledons</taxon>
        <taxon>Gunneridae</taxon>
        <taxon>Pentapetalae</taxon>
        <taxon>rosids</taxon>
        <taxon>fabids</taxon>
        <taxon>Fabales</taxon>
        <taxon>Fabaceae</taxon>
        <taxon>Papilionoideae</taxon>
        <taxon>50 kb inversion clade</taxon>
        <taxon>NPAAA clade</taxon>
        <taxon>indigoferoid/millettioid clade</taxon>
        <taxon>Phaseoleae</taxon>
        <taxon>Vigna</taxon>
    </lineage>
</organism>
<proteinExistence type="predicted"/>
<dbReference type="AlphaFoldDB" id="A0AAQ3PAE4"/>
<feature type="non-terminal residue" evidence="2">
    <location>
        <position position="104"/>
    </location>
</feature>
<keyword evidence="1" id="KW-0472">Membrane</keyword>
<sequence length="104" mass="11679">LTKCSTCGKSDDNSEFRQSCAGRTTCDPNLVIVAPRSCEDEGEGVHIIEREKWSLFRAKNPRSTVRVTTMYICMFQMFLLIACTDIGTIRYVSLLTHSLKGVLI</sequence>
<keyword evidence="3" id="KW-1185">Reference proteome</keyword>
<evidence type="ECO:0000313" key="3">
    <source>
        <dbReference type="Proteomes" id="UP001374535"/>
    </source>
</evidence>
<gene>
    <name evidence="2" type="ORF">V8G54_002610</name>
</gene>